<feature type="domain" description="SCP" evidence="3">
    <location>
        <begin position="136"/>
        <end position="263"/>
    </location>
</feature>
<dbReference type="Pfam" id="PF00188">
    <property type="entry name" value="CAP"/>
    <property type="match status" value="1"/>
</dbReference>
<comment type="caution">
    <text evidence="4">The sequence shown here is derived from an EMBL/GenBank/DDBJ whole genome shotgun (WGS) entry which is preliminary data.</text>
</comment>
<dbReference type="OrthoDB" id="337038at2759"/>
<feature type="region of interest" description="Disordered" evidence="1">
    <location>
        <begin position="55"/>
        <end position="137"/>
    </location>
</feature>
<evidence type="ECO:0000256" key="2">
    <source>
        <dbReference type="SAM" id="SignalP"/>
    </source>
</evidence>
<dbReference type="AlphaFoldDB" id="A0A167LB00"/>
<dbReference type="Gene3D" id="3.40.33.10">
    <property type="entry name" value="CAP"/>
    <property type="match status" value="1"/>
</dbReference>
<protein>
    <submittedName>
        <fullName evidence="4">CAP domain protein</fullName>
    </submittedName>
</protein>
<feature type="compositionally biased region" description="Pro residues" evidence="1">
    <location>
        <begin position="115"/>
        <end position="125"/>
    </location>
</feature>
<dbReference type="Proteomes" id="UP000076744">
    <property type="component" value="Unassembled WGS sequence"/>
</dbReference>
<dbReference type="RefSeq" id="XP_018699955.1">
    <property type="nucleotide sequence ID" value="XM_018852852.1"/>
</dbReference>
<feature type="chain" id="PRO_5007889779" evidence="2">
    <location>
        <begin position="26"/>
        <end position="285"/>
    </location>
</feature>
<dbReference type="FunFam" id="3.40.33.10:FF:000010">
    <property type="entry name" value="Predicted protein"/>
    <property type="match status" value="1"/>
</dbReference>
<dbReference type="SMART" id="SM00198">
    <property type="entry name" value="SCP"/>
    <property type="match status" value="1"/>
</dbReference>
<feature type="region of interest" description="Disordered" evidence="1">
    <location>
        <begin position="169"/>
        <end position="191"/>
    </location>
</feature>
<dbReference type="InterPro" id="IPR035940">
    <property type="entry name" value="CAP_sf"/>
</dbReference>
<gene>
    <name evidence="4" type="ORF">ISF_09249</name>
</gene>
<dbReference type="SUPFAM" id="SSF55797">
    <property type="entry name" value="PR-1-like"/>
    <property type="match status" value="1"/>
</dbReference>
<evidence type="ECO:0000313" key="5">
    <source>
        <dbReference type="Proteomes" id="UP000076744"/>
    </source>
</evidence>
<dbReference type="EMBL" id="AZHB01000044">
    <property type="protein sequence ID" value="OAA52866.1"/>
    <property type="molecule type" value="Genomic_DNA"/>
</dbReference>
<dbReference type="PANTHER" id="PTHR10334">
    <property type="entry name" value="CYSTEINE-RICH SECRETORY PROTEIN-RELATED"/>
    <property type="match status" value="1"/>
</dbReference>
<proteinExistence type="predicted"/>
<dbReference type="PROSITE" id="PS01009">
    <property type="entry name" value="CRISP_1"/>
    <property type="match status" value="1"/>
</dbReference>
<sequence>MHANVFSKAAILAMAAVASTAPVSAGEGDVEARQQGNFVNFFDGQNDFFKKQIFDEQPDDFKRPGFDRPPKRPVFDGPPQDGPKKPTPGGPKEKPAPEAPKEKPAPEAPKEKPAPEAPKPKPAPEAPKEKPAPGGDFKKQILDAQNWYRAQHSAPPLEWDDKLAQNAQAWASKCSENPRHQPSQPHGENIAWGTGERQAGFWANLWGNERVKYSFDAPSFTGETGHFTQLVWKSTTKVGCAEAKCNYGTNVVCEYDPAGNVMGGSNFKNNVLPQTSGKVSDQYPV</sequence>
<feature type="compositionally biased region" description="Basic and acidic residues" evidence="1">
    <location>
        <begin position="91"/>
        <end position="114"/>
    </location>
</feature>
<feature type="compositionally biased region" description="Basic and acidic residues" evidence="1">
    <location>
        <begin position="126"/>
        <end position="137"/>
    </location>
</feature>
<keyword evidence="2" id="KW-0732">Signal</keyword>
<dbReference type="GeneID" id="30025541"/>
<dbReference type="InterPro" id="IPR014044">
    <property type="entry name" value="CAP_dom"/>
</dbReference>
<reference evidence="4 5" key="1">
    <citation type="journal article" date="2016" name="Genome Biol. Evol.">
        <title>Divergent and convergent evolution of fungal pathogenicity.</title>
        <authorList>
            <person name="Shang Y."/>
            <person name="Xiao G."/>
            <person name="Zheng P."/>
            <person name="Cen K."/>
            <person name="Zhan S."/>
            <person name="Wang C."/>
        </authorList>
    </citation>
    <scope>NUCLEOTIDE SEQUENCE [LARGE SCALE GENOMIC DNA]</scope>
    <source>
        <strain evidence="4 5">ARSEF 2679</strain>
    </source>
</reference>
<evidence type="ECO:0000256" key="1">
    <source>
        <dbReference type="SAM" id="MobiDB-lite"/>
    </source>
</evidence>
<dbReference type="STRING" id="1081104.A0A167LB00"/>
<dbReference type="PRINTS" id="PR00837">
    <property type="entry name" value="V5TPXLIKE"/>
</dbReference>
<feature type="compositionally biased region" description="Basic and acidic residues" evidence="1">
    <location>
        <begin position="55"/>
        <end position="74"/>
    </location>
</feature>
<dbReference type="InterPro" id="IPR001283">
    <property type="entry name" value="CRISP-related"/>
</dbReference>
<feature type="signal peptide" evidence="2">
    <location>
        <begin position="1"/>
        <end position="25"/>
    </location>
</feature>
<organism evidence="4 5">
    <name type="scientific">Cordyceps fumosorosea (strain ARSEF 2679)</name>
    <name type="common">Isaria fumosorosea</name>
    <dbReference type="NCBI Taxonomy" id="1081104"/>
    <lineage>
        <taxon>Eukaryota</taxon>
        <taxon>Fungi</taxon>
        <taxon>Dikarya</taxon>
        <taxon>Ascomycota</taxon>
        <taxon>Pezizomycotina</taxon>
        <taxon>Sordariomycetes</taxon>
        <taxon>Hypocreomycetidae</taxon>
        <taxon>Hypocreales</taxon>
        <taxon>Cordycipitaceae</taxon>
        <taxon>Cordyceps</taxon>
    </lineage>
</organism>
<evidence type="ECO:0000313" key="4">
    <source>
        <dbReference type="EMBL" id="OAA52866.1"/>
    </source>
</evidence>
<accession>A0A167LB00</accession>
<evidence type="ECO:0000259" key="3">
    <source>
        <dbReference type="SMART" id="SM00198"/>
    </source>
</evidence>
<dbReference type="GO" id="GO:0005576">
    <property type="term" value="C:extracellular region"/>
    <property type="evidence" value="ECO:0007669"/>
    <property type="project" value="InterPro"/>
</dbReference>
<dbReference type="InterPro" id="IPR018244">
    <property type="entry name" value="Allrgn_V5/Tpx1_CS"/>
</dbReference>
<name>A0A167LB00_CORFA</name>
<keyword evidence="5" id="KW-1185">Reference proteome</keyword>